<dbReference type="RefSeq" id="WP_073577245.1">
    <property type="nucleotide sequence ID" value="NZ_BAAAJZ010000006.1"/>
</dbReference>
<reference evidence="2 3" key="1">
    <citation type="submission" date="2020-07" db="EMBL/GenBank/DDBJ databases">
        <title>Sequencing the genomes of 1000 actinobacteria strains.</title>
        <authorList>
            <person name="Klenk H.-P."/>
        </authorList>
    </citation>
    <scope>NUCLEOTIDE SEQUENCE [LARGE SCALE GENOMIC DNA]</scope>
    <source>
        <strain evidence="2 3">DSM 44749</strain>
    </source>
</reference>
<name>A0A852W694_PSEA5</name>
<dbReference type="Gene3D" id="3.90.950.20">
    <property type="entry name" value="CinA-like"/>
    <property type="match status" value="1"/>
</dbReference>
<sequence>MPNELDDLAARISDLASSAGRTVAVAESLTGGMVSAALAASSGAGEWYRGGLVAYSSQVKHDVLDVPDGPVVDPDAARVMAERVRELLGADIAVALTGAGGPDPQDGQDPGTVFLAVADGAHTEVVRRVLTGEPVEVCSAAGREALRFLVDRMG</sequence>
<dbReference type="Pfam" id="PF02464">
    <property type="entry name" value="CinA"/>
    <property type="match status" value="1"/>
</dbReference>
<dbReference type="NCBIfam" id="TIGR00199">
    <property type="entry name" value="PncC_domain"/>
    <property type="match status" value="1"/>
</dbReference>
<evidence type="ECO:0000259" key="1">
    <source>
        <dbReference type="Pfam" id="PF02464"/>
    </source>
</evidence>
<dbReference type="InterPro" id="IPR036653">
    <property type="entry name" value="CinA-like_C"/>
</dbReference>
<dbReference type="InterPro" id="IPR008136">
    <property type="entry name" value="CinA_C"/>
</dbReference>
<proteinExistence type="predicted"/>
<feature type="domain" description="CinA C-terminal" evidence="1">
    <location>
        <begin position="7"/>
        <end position="151"/>
    </location>
</feature>
<organism evidence="2 3">
    <name type="scientific">Pseudonocardia alni</name>
    <name type="common">Amycolata alni</name>
    <dbReference type="NCBI Taxonomy" id="33907"/>
    <lineage>
        <taxon>Bacteria</taxon>
        <taxon>Bacillati</taxon>
        <taxon>Actinomycetota</taxon>
        <taxon>Actinomycetes</taxon>
        <taxon>Pseudonocardiales</taxon>
        <taxon>Pseudonocardiaceae</taxon>
        <taxon>Pseudonocardia</taxon>
    </lineage>
</organism>
<keyword evidence="2" id="KW-0378">Hydrolase</keyword>
<dbReference type="EMBL" id="JACCCZ010000001">
    <property type="protein sequence ID" value="NYG04399.1"/>
    <property type="molecule type" value="Genomic_DNA"/>
</dbReference>
<protein>
    <submittedName>
        <fullName evidence="2">Nicotinamide-nucleotide amidase</fullName>
        <ecNumber evidence="2">3.5.1.42</ecNumber>
    </submittedName>
</protein>
<gene>
    <name evidence="2" type="ORF">HDA37_004684</name>
</gene>
<evidence type="ECO:0000313" key="3">
    <source>
        <dbReference type="Proteomes" id="UP000549695"/>
    </source>
</evidence>
<dbReference type="SUPFAM" id="SSF142433">
    <property type="entry name" value="CinA-like"/>
    <property type="match status" value="1"/>
</dbReference>
<dbReference type="Proteomes" id="UP000549695">
    <property type="component" value="Unassembled WGS sequence"/>
</dbReference>
<comment type="caution">
    <text evidence="2">The sequence shown here is derived from an EMBL/GenBank/DDBJ whole genome shotgun (WGS) entry which is preliminary data.</text>
</comment>
<dbReference type="EC" id="3.5.1.42" evidence="2"/>
<evidence type="ECO:0000313" key="2">
    <source>
        <dbReference type="EMBL" id="NYG04399.1"/>
    </source>
</evidence>
<keyword evidence="3" id="KW-1185">Reference proteome</keyword>
<dbReference type="GO" id="GO:0019159">
    <property type="term" value="F:nicotinamide-nucleotide amidase activity"/>
    <property type="evidence" value="ECO:0007669"/>
    <property type="project" value="UniProtKB-EC"/>
</dbReference>
<dbReference type="GeneID" id="98054354"/>
<dbReference type="AlphaFoldDB" id="A0A852W694"/>
<accession>A0A852W694</accession>